<keyword evidence="3" id="KW-0731">Sigma factor</keyword>
<feature type="domain" description="RNA polymerase sigma-70 region 2" evidence="6">
    <location>
        <begin position="24"/>
        <end position="85"/>
    </location>
</feature>
<evidence type="ECO:0000256" key="5">
    <source>
        <dbReference type="ARBA" id="ARBA00023163"/>
    </source>
</evidence>
<evidence type="ECO:0000313" key="9">
    <source>
        <dbReference type="Proteomes" id="UP000199448"/>
    </source>
</evidence>
<dbReference type="InterPro" id="IPR013324">
    <property type="entry name" value="RNA_pol_sigma_r3/r4-like"/>
</dbReference>
<dbReference type="Gene3D" id="1.10.1740.10">
    <property type="match status" value="1"/>
</dbReference>
<dbReference type="GO" id="GO:0003677">
    <property type="term" value="F:DNA binding"/>
    <property type="evidence" value="ECO:0007669"/>
    <property type="project" value="UniProtKB-KW"/>
</dbReference>
<dbReference type="SUPFAM" id="SSF88659">
    <property type="entry name" value="Sigma3 and sigma4 domains of RNA polymerase sigma factors"/>
    <property type="match status" value="1"/>
</dbReference>
<dbReference type="CDD" id="cd06171">
    <property type="entry name" value="Sigma70_r4"/>
    <property type="match status" value="1"/>
</dbReference>
<protein>
    <submittedName>
        <fullName evidence="8">RNA polymerase sigma-70 factor, ECF subfamily</fullName>
    </submittedName>
</protein>
<comment type="similarity">
    <text evidence="1">Belongs to the sigma-70 factor family. ECF subfamily.</text>
</comment>
<keyword evidence="4" id="KW-0238">DNA-binding</keyword>
<sequence length="184" mass="21793">MVRGDKKQLTNQKMKQQKFTDLMKPVQDKMYRMALRLLVSKEAAEDAVQEVMLKLWSRKQQLSSYNNLEAFAMTVTKNHCLDQLKLKQNNNLRIVHSNYESGEASLQHKVEVNDDLNWVQKIIQELPEQQKILIQLREVEQYEYEEIAEMTGMQQTAIRVALSRARKKIKEEMIKRHRYGIKSN</sequence>
<dbReference type="Gene3D" id="1.10.10.10">
    <property type="entry name" value="Winged helix-like DNA-binding domain superfamily/Winged helix DNA-binding domain"/>
    <property type="match status" value="1"/>
</dbReference>
<dbReference type="SUPFAM" id="SSF88946">
    <property type="entry name" value="Sigma2 domain of RNA polymerase sigma factors"/>
    <property type="match status" value="1"/>
</dbReference>
<evidence type="ECO:0000313" key="8">
    <source>
        <dbReference type="EMBL" id="SEF08385.1"/>
    </source>
</evidence>
<evidence type="ECO:0000259" key="7">
    <source>
        <dbReference type="Pfam" id="PF08281"/>
    </source>
</evidence>
<keyword evidence="9" id="KW-1185">Reference proteome</keyword>
<reference evidence="8 9" key="1">
    <citation type="submission" date="2016-10" db="EMBL/GenBank/DDBJ databases">
        <authorList>
            <person name="de Groot N.N."/>
        </authorList>
    </citation>
    <scope>NUCLEOTIDE SEQUENCE [LARGE SCALE GENOMIC DNA]</scope>
    <source>
        <strain evidence="8 9">DSM 23553</strain>
    </source>
</reference>
<dbReference type="PANTHER" id="PTHR43133">
    <property type="entry name" value="RNA POLYMERASE ECF-TYPE SIGMA FACTO"/>
    <property type="match status" value="1"/>
</dbReference>
<dbReference type="GO" id="GO:0006352">
    <property type="term" value="P:DNA-templated transcription initiation"/>
    <property type="evidence" value="ECO:0007669"/>
    <property type="project" value="InterPro"/>
</dbReference>
<dbReference type="GO" id="GO:0016987">
    <property type="term" value="F:sigma factor activity"/>
    <property type="evidence" value="ECO:0007669"/>
    <property type="project" value="UniProtKB-KW"/>
</dbReference>
<dbReference type="STRING" id="390640.SAMN04488034_10872"/>
<dbReference type="InterPro" id="IPR013325">
    <property type="entry name" value="RNA_pol_sigma_r2"/>
</dbReference>
<keyword evidence="5" id="KW-0804">Transcription</keyword>
<evidence type="ECO:0000256" key="4">
    <source>
        <dbReference type="ARBA" id="ARBA00023125"/>
    </source>
</evidence>
<keyword evidence="2" id="KW-0805">Transcription regulation</keyword>
<dbReference type="InterPro" id="IPR007627">
    <property type="entry name" value="RNA_pol_sigma70_r2"/>
</dbReference>
<dbReference type="PANTHER" id="PTHR43133:SF8">
    <property type="entry name" value="RNA POLYMERASE SIGMA FACTOR HI_1459-RELATED"/>
    <property type="match status" value="1"/>
</dbReference>
<dbReference type="Pfam" id="PF08281">
    <property type="entry name" value="Sigma70_r4_2"/>
    <property type="match status" value="1"/>
</dbReference>
<dbReference type="Pfam" id="PF04542">
    <property type="entry name" value="Sigma70_r2"/>
    <property type="match status" value="1"/>
</dbReference>
<evidence type="ECO:0000259" key="6">
    <source>
        <dbReference type="Pfam" id="PF04542"/>
    </source>
</evidence>
<dbReference type="InterPro" id="IPR036388">
    <property type="entry name" value="WH-like_DNA-bd_sf"/>
</dbReference>
<proteinExistence type="inferred from homology"/>
<evidence type="ECO:0000256" key="3">
    <source>
        <dbReference type="ARBA" id="ARBA00023082"/>
    </source>
</evidence>
<dbReference type="EMBL" id="FNUG01000008">
    <property type="protein sequence ID" value="SEF08385.1"/>
    <property type="molecule type" value="Genomic_DNA"/>
</dbReference>
<dbReference type="InterPro" id="IPR014284">
    <property type="entry name" value="RNA_pol_sigma-70_dom"/>
</dbReference>
<dbReference type="InterPro" id="IPR013249">
    <property type="entry name" value="RNA_pol_sigma70_r4_t2"/>
</dbReference>
<dbReference type="Proteomes" id="UP000199448">
    <property type="component" value="Unassembled WGS sequence"/>
</dbReference>
<gene>
    <name evidence="8" type="ORF">SAMN04488034_10872</name>
</gene>
<evidence type="ECO:0000256" key="2">
    <source>
        <dbReference type="ARBA" id="ARBA00023015"/>
    </source>
</evidence>
<dbReference type="NCBIfam" id="TIGR02937">
    <property type="entry name" value="sigma70-ECF"/>
    <property type="match status" value="1"/>
</dbReference>
<evidence type="ECO:0000256" key="1">
    <source>
        <dbReference type="ARBA" id="ARBA00010641"/>
    </source>
</evidence>
<accession>A0A1H5P3G1</accession>
<dbReference type="InterPro" id="IPR039425">
    <property type="entry name" value="RNA_pol_sigma-70-like"/>
</dbReference>
<name>A0A1H5P3G1_9FLAO</name>
<dbReference type="AlphaFoldDB" id="A0A1H5P3G1"/>
<feature type="domain" description="RNA polymerase sigma factor 70 region 4 type 2" evidence="7">
    <location>
        <begin position="117"/>
        <end position="169"/>
    </location>
</feature>
<organism evidence="8 9">
    <name type="scientific">Salinimicrobium catena</name>
    <dbReference type="NCBI Taxonomy" id="390640"/>
    <lineage>
        <taxon>Bacteria</taxon>
        <taxon>Pseudomonadati</taxon>
        <taxon>Bacteroidota</taxon>
        <taxon>Flavobacteriia</taxon>
        <taxon>Flavobacteriales</taxon>
        <taxon>Flavobacteriaceae</taxon>
        <taxon>Salinimicrobium</taxon>
    </lineage>
</organism>